<feature type="domain" description="N-acetyltransferase" evidence="3">
    <location>
        <begin position="3"/>
        <end position="141"/>
    </location>
</feature>
<gene>
    <name evidence="4" type="ORF">MUN80_09480</name>
</gene>
<evidence type="ECO:0000259" key="3">
    <source>
        <dbReference type="PROSITE" id="PS51186"/>
    </source>
</evidence>
<keyword evidence="1" id="KW-0808">Transferase</keyword>
<evidence type="ECO:0000256" key="2">
    <source>
        <dbReference type="ARBA" id="ARBA00023315"/>
    </source>
</evidence>
<dbReference type="InterPro" id="IPR000182">
    <property type="entry name" value="GNAT_dom"/>
</dbReference>
<dbReference type="Pfam" id="PF00583">
    <property type="entry name" value="Acetyltransf_1"/>
    <property type="match status" value="1"/>
</dbReference>
<protein>
    <submittedName>
        <fullName evidence="4">GNAT family N-acetyltransferase</fullName>
    </submittedName>
</protein>
<dbReference type="PROSITE" id="PS51186">
    <property type="entry name" value="GNAT"/>
    <property type="match status" value="1"/>
</dbReference>
<dbReference type="InterPro" id="IPR016181">
    <property type="entry name" value="Acyl_CoA_acyltransferase"/>
</dbReference>
<keyword evidence="5" id="KW-1185">Reference proteome</keyword>
<keyword evidence="2" id="KW-0012">Acyltransferase</keyword>
<dbReference type="Gene3D" id="3.40.630.30">
    <property type="match status" value="1"/>
</dbReference>
<dbReference type="RefSeq" id="WP_244722777.1">
    <property type="nucleotide sequence ID" value="NZ_CP095049.1"/>
</dbReference>
<evidence type="ECO:0000256" key="1">
    <source>
        <dbReference type="ARBA" id="ARBA00022679"/>
    </source>
</evidence>
<dbReference type="EMBL" id="CP095049">
    <property type="protein sequence ID" value="UOQ54969.1"/>
    <property type="molecule type" value="Genomic_DNA"/>
</dbReference>
<reference evidence="4 5" key="1">
    <citation type="submission" date="2022-04" db="EMBL/GenBank/DDBJ databases">
        <title>Hymenobacter sp. isolated from the air.</title>
        <authorList>
            <person name="Won M."/>
            <person name="Lee C.-M."/>
            <person name="Woen H.-Y."/>
            <person name="Kwon S.-W."/>
        </authorList>
    </citation>
    <scope>NUCLEOTIDE SEQUENCE [LARGE SCALE GENOMIC DNA]</scope>
    <source>
        <strain evidence="5">5116 S-27</strain>
    </source>
</reference>
<dbReference type="CDD" id="cd04301">
    <property type="entry name" value="NAT_SF"/>
    <property type="match status" value="1"/>
</dbReference>
<sequence>MSRLLVEYAAHHAEPLRQLYLRARQQAFTWLDSTQFALADFDAATQGETILVALDQEKPVGFVAWWPPDNFVHSLFVAPEQAGQGIGKALLQACLARVGRPATLKCLQANDPALRFYERQGWVITEAGDSAEGPYFLLALQ</sequence>
<name>A0ABY4FE60_9BACT</name>
<dbReference type="PANTHER" id="PTHR43877">
    <property type="entry name" value="AMINOALKYLPHOSPHONATE N-ACETYLTRANSFERASE-RELATED-RELATED"/>
    <property type="match status" value="1"/>
</dbReference>
<dbReference type="InterPro" id="IPR050832">
    <property type="entry name" value="Bact_Acetyltransf"/>
</dbReference>
<dbReference type="SUPFAM" id="SSF55729">
    <property type="entry name" value="Acyl-CoA N-acyltransferases (Nat)"/>
    <property type="match status" value="1"/>
</dbReference>
<dbReference type="PANTHER" id="PTHR43877:SF2">
    <property type="entry name" value="AMINOALKYLPHOSPHONATE N-ACETYLTRANSFERASE-RELATED"/>
    <property type="match status" value="1"/>
</dbReference>
<evidence type="ECO:0000313" key="5">
    <source>
        <dbReference type="Proteomes" id="UP000831785"/>
    </source>
</evidence>
<organism evidence="4 5">
    <name type="scientific">Hymenobacter cellulosivorans</name>
    <dbReference type="NCBI Taxonomy" id="2932249"/>
    <lineage>
        <taxon>Bacteria</taxon>
        <taxon>Pseudomonadati</taxon>
        <taxon>Bacteroidota</taxon>
        <taxon>Cytophagia</taxon>
        <taxon>Cytophagales</taxon>
        <taxon>Hymenobacteraceae</taxon>
        <taxon>Hymenobacter</taxon>
    </lineage>
</organism>
<accession>A0ABY4FE60</accession>
<evidence type="ECO:0000313" key="4">
    <source>
        <dbReference type="EMBL" id="UOQ54969.1"/>
    </source>
</evidence>
<dbReference type="Proteomes" id="UP000831785">
    <property type="component" value="Chromosome"/>
</dbReference>
<proteinExistence type="predicted"/>